<dbReference type="InterPro" id="IPR038731">
    <property type="entry name" value="RgtA/B/C-like"/>
</dbReference>
<proteinExistence type="predicted"/>
<evidence type="ECO:0000313" key="10">
    <source>
        <dbReference type="EMBL" id="RAK55539.1"/>
    </source>
</evidence>
<name>A0A328ALR4_9CAUL</name>
<keyword evidence="2" id="KW-1003">Cell membrane</keyword>
<keyword evidence="11" id="KW-1185">Reference proteome</keyword>
<dbReference type="GO" id="GO:0016763">
    <property type="term" value="F:pentosyltransferase activity"/>
    <property type="evidence" value="ECO:0007669"/>
    <property type="project" value="TreeGrafter"/>
</dbReference>
<dbReference type="PANTHER" id="PTHR33908">
    <property type="entry name" value="MANNOSYLTRANSFERASE YKCB-RELATED"/>
    <property type="match status" value="1"/>
</dbReference>
<evidence type="ECO:0000259" key="9">
    <source>
        <dbReference type="Pfam" id="PF13231"/>
    </source>
</evidence>
<dbReference type="InterPro" id="IPR050297">
    <property type="entry name" value="LipidA_mod_glycosyltrf_83"/>
</dbReference>
<dbReference type="GO" id="GO:0005886">
    <property type="term" value="C:plasma membrane"/>
    <property type="evidence" value="ECO:0007669"/>
    <property type="project" value="UniProtKB-SubCell"/>
</dbReference>
<evidence type="ECO:0000313" key="11">
    <source>
        <dbReference type="Proteomes" id="UP000249254"/>
    </source>
</evidence>
<evidence type="ECO:0000256" key="4">
    <source>
        <dbReference type="ARBA" id="ARBA00022679"/>
    </source>
</evidence>
<dbReference type="Pfam" id="PF13231">
    <property type="entry name" value="PMT_2"/>
    <property type="match status" value="1"/>
</dbReference>
<comment type="subcellular location">
    <subcellularLocation>
        <location evidence="1">Cell membrane</location>
        <topology evidence="1">Multi-pass membrane protein</topology>
    </subcellularLocation>
</comment>
<dbReference type="Proteomes" id="UP000249254">
    <property type="component" value="Unassembled WGS sequence"/>
</dbReference>
<dbReference type="RefSeq" id="WP_111529287.1">
    <property type="nucleotide sequence ID" value="NZ_JBHRSG010000003.1"/>
</dbReference>
<dbReference type="AlphaFoldDB" id="A0A328ALR4"/>
<comment type="caution">
    <text evidence="10">The sequence shown here is derived from an EMBL/GenBank/DDBJ whole genome shotgun (WGS) entry which is preliminary data.</text>
</comment>
<evidence type="ECO:0000256" key="5">
    <source>
        <dbReference type="ARBA" id="ARBA00022692"/>
    </source>
</evidence>
<feature type="transmembrane region" description="Helical" evidence="8">
    <location>
        <begin position="243"/>
        <end position="261"/>
    </location>
</feature>
<feature type="transmembrane region" description="Helical" evidence="8">
    <location>
        <begin position="273"/>
        <end position="292"/>
    </location>
</feature>
<reference evidence="11" key="1">
    <citation type="submission" date="2018-05" db="EMBL/GenBank/DDBJ databases">
        <authorList>
            <person name="Li X."/>
        </authorList>
    </citation>
    <scope>NUCLEOTIDE SEQUENCE [LARGE SCALE GENOMIC DNA]</scope>
    <source>
        <strain evidence="11">LX32</strain>
    </source>
</reference>
<dbReference type="GO" id="GO:0009103">
    <property type="term" value="P:lipopolysaccharide biosynthetic process"/>
    <property type="evidence" value="ECO:0007669"/>
    <property type="project" value="UniProtKB-ARBA"/>
</dbReference>
<sequence>MSRAPLTFGARLGLLALAAGLLRLAPAALVHLTEDESYYRIWAQHLQLGYYDHPPMIAWWIWLGQRICGDTALGVRLLPTLSAGATTWLLGDLARRLGGSERIAFRAALWWNATFTVALGGMLAIPDAPTCFFWILSLWCLARAGEGEGRGGWWLAAGAAAGLGLLSKYSTLFLAPGILLWLLLDPQRRPELRTPWPWLAALLAAAVFSPNVVWNAQNHWLTFAKQFGRAAPSPLRPAGLPEFLLAQAFLLNPIIAVFAARGVASALRAERRLLLPATSALPFLGYLVIHSLHARVQGHWPVPVYAPLALCAAVAAGEGGRWSRLASGLGIGVGALALVHMSVPRAGSLGVVDPALPLAGWDRFADDVEALRQREGAAWVGTLNYGLHAQLVGEGRVRAPVLQVSERARYRLDEGPRPDFTRPGLLIDLDRRMDRADVLRCFAVVEPVGVLERGFEAGPVQRYAAFRVAQPRRDVWADGCHMRNEVLPGF</sequence>
<evidence type="ECO:0000256" key="7">
    <source>
        <dbReference type="ARBA" id="ARBA00023136"/>
    </source>
</evidence>
<feature type="transmembrane region" description="Helical" evidence="8">
    <location>
        <begin position="196"/>
        <end position="214"/>
    </location>
</feature>
<keyword evidence="6 8" id="KW-1133">Transmembrane helix</keyword>
<evidence type="ECO:0000256" key="6">
    <source>
        <dbReference type="ARBA" id="ARBA00022989"/>
    </source>
</evidence>
<protein>
    <submittedName>
        <fullName evidence="10">Glycosyl transferase family 39</fullName>
    </submittedName>
</protein>
<dbReference type="PANTHER" id="PTHR33908:SF11">
    <property type="entry name" value="MEMBRANE PROTEIN"/>
    <property type="match status" value="1"/>
</dbReference>
<keyword evidence="7 8" id="KW-0472">Membrane</keyword>
<accession>A0A328ALR4</accession>
<keyword evidence="5 8" id="KW-0812">Transmembrane</keyword>
<evidence type="ECO:0000256" key="3">
    <source>
        <dbReference type="ARBA" id="ARBA00022676"/>
    </source>
</evidence>
<evidence type="ECO:0000256" key="8">
    <source>
        <dbReference type="SAM" id="Phobius"/>
    </source>
</evidence>
<keyword evidence="4 10" id="KW-0808">Transferase</keyword>
<feature type="transmembrane region" description="Helical" evidence="8">
    <location>
        <begin position="103"/>
        <end position="125"/>
    </location>
</feature>
<evidence type="ECO:0000256" key="1">
    <source>
        <dbReference type="ARBA" id="ARBA00004651"/>
    </source>
</evidence>
<dbReference type="OrthoDB" id="9811222at2"/>
<keyword evidence="3" id="KW-0328">Glycosyltransferase</keyword>
<organism evidence="10 11">
    <name type="scientific">Phenylobacterium soli</name>
    <dbReference type="NCBI Taxonomy" id="2170551"/>
    <lineage>
        <taxon>Bacteria</taxon>
        <taxon>Pseudomonadati</taxon>
        <taxon>Pseudomonadota</taxon>
        <taxon>Alphaproteobacteria</taxon>
        <taxon>Caulobacterales</taxon>
        <taxon>Caulobacteraceae</taxon>
        <taxon>Phenylobacterium</taxon>
    </lineage>
</organism>
<feature type="transmembrane region" description="Helical" evidence="8">
    <location>
        <begin position="153"/>
        <end position="184"/>
    </location>
</feature>
<feature type="domain" description="Glycosyltransferase RgtA/B/C/D-like" evidence="9">
    <location>
        <begin position="52"/>
        <end position="214"/>
    </location>
</feature>
<evidence type="ECO:0000256" key="2">
    <source>
        <dbReference type="ARBA" id="ARBA00022475"/>
    </source>
</evidence>
<gene>
    <name evidence="10" type="ORF">DJ017_13975</name>
</gene>
<dbReference type="EMBL" id="QFYQ01000001">
    <property type="protein sequence ID" value="RAK55539.1"/>
    <property type="molecule type" value="Genomic_DNA"/>
</dbReference>